<keyword evidence="9 10" id="KW-0066">ATP synthesis</keyword>
<evidence type="ECO:0000256" key="4">
    <source>
        <dbReference type="ARBA" id="ARBA00022448"/>
    </source>
</evidence>
<dbReference type="InterPro" id="IPR023632">
    <property type="entry name" value="ATP_synth_F1_gsu_CS"/>
</dbReference>
<evidence type="ECO:0000256" key="3">
    <source>
        <dbReference type="ARBA" id="ARBA00007681"/>
    </source>
</evidence>
<dbReference type="InterPro" id="IPR035968">
    <property type="entry name" value="ATP_synth_F1_ATPase_gsu"/>
</dbReference>
<dbReference type="NCBIfam" id="TIGR01146">
    <property type="entry name" value="ATPsyn_F1gamma"/>
    <property type="match status" value="1"/>
</dbReference>
<proteinExistence type="inferred from homology"/>
<keyword evidence="5 10" id="KW-0375">Hydrogen ion transport</keyword>
<dbReference type="GO" id="GO:0045259">
    <property type="term" value="C:proton-transporting ATP synthase complex"/>
    <property type="evidence" value="ECO:0007669"/>
    <property type="project" value="UniProtKB-KW"/>
</dbReference>
<dbReference type="PROSITE" id="PS00153">
    <property type="entry name" value="ATPASE_GAMMA"/>
    <property type="match status" value="1"/>
</dbReference>
<dbReference type="PANTHER" id="PTHR11693:SF22">
    <property type="entry name" value="ATP SYNTHASE SUBUNIT GAMMA, MITOCHONDRIAL"/>
    <property type="match status" value="1"/>
</dbReference>
<comment type="subcellular location">
    <subcellularLocation>
        <location evidence="10">Cell membrane</location>
        <topology evidence="10">Peripheral membrane protein</topology>
    </subcellularLocation>
    <subcellularLocation>
        <location evidence="2">Membrane</location>
        <topology evidence="2">Peripheral membrane protein</topology>
    </subcellularLocation>
</comment>
<dbReference type="Gene3D" id="1.10.287.80">
    <property type="entry name" value="ATP synthase, gamma subunit, helix hairpin domain"/>
    <property type="match status" value="1"/>
</dbReference>
<evidence type="ECO:0000256" key="8">
    <source>
        <dbReference type="ARBA" id="ARBA00023196"/>
    </source>
</evidence>
<name>A0AAU7C7R9_9BACT</name>
<comment type="subunit">
    <text evidence="10">F-type ATPases have 2 components, CF(1) - the catalytic core - and CF(0) - the membrane proton channel. CF(1) has five subunits: alpha(3), beta(3), gamma(1), delta(1), epsilon(1). CF(0) has three main subunits: a, b and c.</text>
</comment>
<evidence type="ECO:0000256" key="1">
    <source>
        <dbReference type="ARBA" id="ARBA00003456"/>
    </source>
</evidence>
<keyword evidence="6 10" id="KW-0406">Ion transport</keyword>
<dbReference type="GO" id="GO:0046933">
    <property type="term" value="F:proton-transporting ATP synthase activity, rotational mechanism"/>
    <property type="evidence" value="ECO:0007669"/>
    <property type="project" value="UniProtKB-UniRule"/>
</dbReference>
<gene>
    <name evidence="10 11" type="primary">atpG</name>
    <name evidence="11" type="ORF">V5E97_22175</name>
</gene>
<dbReference type="CDD" id="cd12151">
    <property type="entry name" value="F1-ATPase_gamma"/>
    <property type="match status" value="1"/>
</dbReference>
<dbReference type="Pfam" id="PF00231">
    <property type="entry name" value="ATP-synt"/>
    <property type="match status" value="1"/>
</dbReference>
<evidence type="ECO:0000256" key="2">
    <source>
        <dbReference type="ARBA" id="ARBA00004170"/>
    </source>
</evidence>
<evidence type="ECO:0000256" key="9">
    <source>
        <dbReference type="ARBA" id="ARBA00023310"/>
    </source>
</evidence>
<comment type="similarity">
    <text evidence="3 10">Belongs to the ATPase gamma chain family.</text>
</comment>
<evidence type="ECO:0000256" key="7">
    <source>
        <dbReference type="ARBA" id="ARBA00023136"/>
    </source>
</evidence>
<dbReference type="EMBL" id="CP155447">
    <property type="protein sequence ID" value="XBH01059.1"/>
    <property type="molecule type" value="Genomic_DNA"/>
</dbReference>
<organism evidence="11">
    <name type="scientific">Singulisphaera sp. Ch08</name>
    <dbReference type="NCBI Taxonomy" id="3120278"/>
    <lineage>
        <taxon>Bacteria</taxon>
        <taxon>Pseudomonadati</taxon>
        <taxon>Planctomycetota</taxon>
        <taxon>Planctomycetia</taxon>
        <taxon>Isosphaerales</taxon>
        <taxon>Isosphaeraceae</taxon>
        <taxon>Singulisphaera</taxon>
    </lineage>
</organism>
<evidence type="ECO:0000256" key="5">
    <source>
        <dbReference type="ARBA" id="ARBA00022781"/>
    </source>
</evidence>
<dbReference type="RefSeq" id="WP_406693745.1">
    <property type="nucleotide sequence ID" value="NZ_CP155447.1"/>
</dbReference>
<dbReference type="Gene3D" id="3.40.1380.10">
    <property type="match status" value="1"/>
</dbReference>
<dbReference type="PANTHER" id="PTHR11693">
    <property type="entry name" value="ATP SYNTHASE GAMMA CHAIN"/>
    <property type="match status" value="1"/>
</dbReference>
<sequence length="309" mass="34039">MAKARAIVKRRKSVQNIRKITRTMELIATARFKKALDRATEAEAYTRKIAELVANLGATSLDVTHPLLEVREPVRRSLLLVLSSNRGLAGGYNGNVLRVATRVLQDNEAEGIPTTLEVAGKRGINYFRFRGTPAETSYTQFEDRPQFDEIETLANKYIGMYIKGEIDRLDVSYTQFVTSSRQTAVVQTLLPMTTAQVAEATASVRQAKPATPVGGPAAASKAQAVPYEFLPDSKSILEEIVPVSFKVRLFKCFLDAAVSEQIARMVAMRGATENADDMIKSLTRLYNRARQAQITRELAELIGGAAALE</sequence>
<dbReference type="GO" id="GO:0042777">
    <property type="term" value="P:proton motive force-driven plasma membrane ATP synthesis"/>
    <property type="evidence" value="ECO:0007669"/>
    <property type="project" value="UniProtKB-UniRule"/>
</dbReference>
<keyword evidence="8 10" id="KW-0139">CF(1)</keyword>
<comment type="function">
    <text evidence="1 10">Produces ATP from ADP in the presence of a proton gradient across the membrane. The gamma chain is believed to be important in regulating ATPase activity and the flow of protons through the CF(0) complex.</text>
</comment>
<protein>
    <recommendedName>
        <fullName evidence="10">ATP synthase gamma chain</fullName>
    </recommendedName>
    <alternativeName>
        <fullName evidence="10">ATP synthase F1 sector gamma subunit</fullName>
    </alternativeName>
    <alternativeName>
        <fullName evidence="10">F-ATPase gamma subunit</fullName>
    </alternativeName>
</protein>
<dbReference type="GO" id="GO:0005886">
    <property type="term" value="C:plasma membrane"/>
    <property type="evidence" value="ECO:0007669"/>
    <property type="project" value="UniProtKB-SubCell"/>
</dbReference>
<accession>A0AAU7C7R9</accession>
<dbReference type="HAMAP" id="MF_00815">
    <property type="entry name" value="ATP_synth_gamma_bact"/>
    <property type="match status" value="1"/>
</dbReference>
<dbReference type="GO" id="GO:0005524">
    <property type="term" value="F:ATP binding"/>
    <property type="evidence" value="ECO:0007669"/>
    <property type="project" value="UniProtKB-UniRule"/>
</dbReference>
<keyword evidence="4 10" id="KW-0813">Transport</keyword>
<evidence type="ECO:0000256" key="6">
    <source>
        <dbReference type="ARBA" id="ARBA00023065"/>
    </source>
</evidence>
<reference evidence="11" key="1">
    <citation type="submission" date="2024-05" db="EMBL/GenBank/DDBJ databases">
        <title>Planctomycetes of the genus Singulisphaera possess chitinolytic capabilities.</title>
        <authorList>
            <person name="Ivanova A."/>
        </authorList>
    </citation>
    <scope>NUCLEOTIDE SEQUENCE</scope>
    <source>
        <strain evidence="11">Ch08T</strain>
    </source>
</reference>
<keyword evidence="7 10" id="KW-0472">Membrane</keyword>
<evidence type="ECO:0000313" key="11">
    <source>
        <dbReference type="EMBL" id="XBH01059.1"/>
    </source>
</evidence>
<dbReference type="SUPFAM" id="SSF52943">
    <property type="entry name" value="ATP synthase (F1-ATPase), gamma subunit"/>
    <property type="match status" value="1"/>
</dbReference>
<dbReference type="PRINTS" id="PR00126">
    <property type="entry name" value="ATPASEGAMMA"/>
</dbReference>
<dbReference type="AlphaFoldDB" id="A0AAU7C7R9"/>
<keyword evidence="10" id="KW-1003">Cell membrane</keyword>
<evidence type="ECO:0000256" key="10">
    <source>
        <dbReference type="HAMAP-Rule" id="MF_00815"/>
    </source>
</evidence>
<dbReference type="InterPro" id="IPR000131">
    <property type="entry name" value="ATP_synth_F1_gsu"/>
</dbReference>